<proteinExistence type="predicted"/>
<keyword evidence="2" id="KW-1185">Reference proteome</keyword>
<evidence type="ECO:0000313" key="2">
    <source>
        <dbReference type="Proteomes" id="UP000198854"/>
    </source>
</evidence>
<dbReference type="STRING" id="861298.SAMN04488136_12775"/>
<name>A0A1G8EZV7_9VIBR</name>
<dbReference type="RefSeq" id="WP_093277701.1">
    <property type="nucleotide sequence ID" value="NZ_FNDD01000027.1"/>
</dbReference>
<organism evidence="1 2">
    <name type="scientific">Vibrio xiamenensis</name>
    <dbReference type="NCBI Taxonomy" id="861298"/>
    <lineage>
        <taxon>Bacteria</taxon>
        <taxon>Pseudomonadati</taxon>
        <taxon>Pseudomonadota</taxon>
        <taxon>Gammaproteobacteria</taxon>
        <taxon>Vibrionales</taxon>
        <taxon>Vibrionaceae</taxon>
        <taxon>Vibrio</taxon>
    </lineage>
</organism>
<dbReference type="OrthoDB" id="5845545at2"/>
<protein>
    <submittedName>
        <fullName evidence="1">Uncharacterized protein</fullName>
    </submittedName>
</protein>
<reference evidence="2" key="1">
    <citation type="submission" date="2016-10" db="EMBL/GenBank/DDBJ databases">
        <authorList>
            <person name="Varghese N."/>
            <person name="Submissions S."/>
        </authorList>
    </citation>
    <scope>NUCLEOTIDE SEQUENCE [LARGE SCALE GENOMIC DNA]</scope>
    <source>
        <strain evidence="2">CGMCC 1.10228</strain>
    </source>
</reference>
<gene>
    <name evidence="1" type="ORF">SAMN04488136_12775</name>
</gene>
<sequence length="390" mass="44713">MVLDARQLQSNVNQALMQLKQEAKDTGKRISSKPKKGYVCVLSALEELKLDAEFISDFQKLFPPIKAHRGKIISSLALFVRSNGGINYSVERVREYLNITVIDATDTVSTYANAVYGSLLDVKSCTSRRYLRKTPFSIPYCAFCWRRVEDSAGYCQIHHPNQSKRSFYKAKSALESALKHTESEYLGELQKINDSKPKEYKYSTYAFKWTASFAKHPRYINRDLIERGVNSEINDENLSIIAGIVLRFIKKEYPKTYIRLPKSVPDNFASWQDFTLFVLKALDPIEAAFWEAKDIEAWMNPGVGHPNIFVLLMVTYRHEAFQVINSFERPRGPKKGAELESKNNELRKKIRDLAKLQLSMSGKINRAEIGRELSISRQRVSVLMSETTID</sequence>
<accession>A0A1G8EZV7</accession>
<dbReference type="EMBL" id="FNDD01000027">
    <property type="protein sequence ID" value="SDH75426.1"/>
    <property type="molecule type" value="Genomic_DNA"/>
</dbReference>
<dbReference type="AlphaFoldDB" id="A0A1G8EZV7"/>
<evidence type="ECO:0000313" key="1">
    <source>
        <dbReference type="EMBL" id="SDH75426.1"/>
    </source>
</evidence>
<dbReference type="Proteomes" id="UP000198854">
    <property type="component" value="Unassembled WGS sequence"/>
</dbReference>